<organism evidence="5 6">
    <name type="scientific">Hydrobacter penzbergensis</name>
    <dbReference type="NCBI Taxonomy" id="1235997"/>
    <lineage>
        <taxon>Bacteria</taxon>
        <taxon>Pseudomonadati</taxon>
        <taxon>Bacteroidota</taxon>
        <taxon>Chitinophagia</taxon>
        <taxon>Chitinophagales</taxon>
        <taxon>Chitinophagaceae</taxon>
        <taxon>Hydrobacter</taxon>
    </lineage>
</organism>
<evidence type="ECO:0000313" key="6">
    <source>
        <dbReference type="Proteomes" id="UP000198711"/>
    </source>
</evidence>
<gene>
    <name evidence="5" type="ORF">SAMN05444410_101642</name>
</gene>
<keyword evidence="6" id="KW-1185">Reference proteome</keyword>
<dbReference type="Proteomes" id="UP000198711">
    <property type="component" value="Unassembled WGS sequence"/>
</dbReference>
<dbReference type="SUPFAM" id="SSF100920">
    <property type="entry name" value="Heat shock protein 70kD (HSP70), peptide-binding domain"/>
    <property type="match status" value="1"/>
</dbReference>
<protein>
    <submittedName>
        <fullName evidence="5">Molecular chaperone DnaK</fullName>
    </submittedName>
</protein>
<dbReference type="InterPro" id="IPR029047">
    <property type="entry name" value="HSP70_peptide-bd_sf"/>
</dbReference>
<dbReference type="InterPro" id="IPR018181">
    <property type="entry name" value="Heat_shock_70_CS"/>
</dbReference>
<evidence type="ECO:0000256" key="2">
    <source>
        <dbReference type="ARBA" id="ARBA00022741"/>
    </source>
</evidence>
<dbReference type="PROSITE" id="PS00329">
    <property type="entry name" value="HSP70_2"/>
    <property type="match status" value="1"/>
</dbReference>
<dbReference type="InterPro" id="IPR013126">
    <property type="entry name" value="Hsp_70_fam"/>
</dbReference>
<name>A0A8X8LCI8_9BACT</name>
<keyword evidence="2 4" id="KW-0547">Nucleotide-binding</keyword>
<evidence type="ECO:0000256" key="4">
    <source>
        <dbReference type="RuleBase" id="RU003322"/>
    </source>
</evidence>
<evidence type="ECO:0000256" key="3">
    <source>
        <dbReference type="ARBA" id="ARBA00022840"/>
    </source>
</evidence>
<comment type="similarity">
    <text evidence="1 4">Belongs to the heat shock protein 70 family.</text>
</comment>
<dbReference type="Gene3D" id="3.90.640.10">
    <property type="entry name" value="Actin, Chain A, domain 4"/>
    <property type="match status" value="1"/>
</dbReference>
<dbReference type="GO" id="GO:0140662">
    <property type="term" value="F:ATP-dependent protein folding chaperone"/>
    <property type="evidence" value="ECO:0007669"/>
    <property type="project" value="InterPro"/>
</dbReference>
<evidence type="ECO:0000256" key="1">
    <source>
        <dbReference type="ARBA" id="ARBA00007381"/>
    </source>
</evidence>
<dbReference type="PRINTS" id="PR00301">
    <property type="entry name" value="HEATSHOCK70"/>
</dbReference>
<dbReference type="RefSeq" id="WP_092721857.1">
    <property type="nucleotide sequence ID" value="NZ_FNNO01000001.1"/>
</dbReference>
<comment type="caution">
    <text evidence="5">The sequence shown here is derived from an EMBL/GenBank/DDBJ whole genome shotgun (WGS) entry which is preliminary data.</text>
</comment>
<keyword evidence="3 4" id="KW-0067">ATP-binding</keyword>
<sequence length="506" mass="56303">MVLGIDLGTSNTVAATLSRDGSPVLIPDANNKDQQITPSIAIIEGNRAYAGGFAESLYESLPDKQIISYFKRSFGTQDPVYFDDDNNAWFSETVASLIIRKVKNDAELYLPDGFKQAVITVPAHYNDVQRKSVIEAARLAELELSAIVEEPVAAALFYGSSNKKIDEEIILIYDFGGGTFDLTLITKSGTQLNVIAKDGVNKLGGKEFDEIVQETIRADYEKAFGVPFPSDKLTNNRVQKIAENIKIELNDAATPANISKWIMIGRDAFESTFYYDGYAARATQLITKTEQAVNRCLRSLGMQFTDVNKLVLIGGTSSSKLVYNFWKQKIAPHQELIYHQPLSSVAKGAALYAASFSSGSSSLVTPIELRSVSTYNIGLLLSNSNRQQIDLLIHRNIPLPVSSKKVYRINPSKIDFVLIELCQFWDPQEDLHKLGTIKAGPFGPVSEFLLEVNVENRLNGTIGIKLKNAENGRDIKFEFIRKESGYKYDFLQQKSLLDNIYLNNYL</sequence>
<dbReference type="EMBL" id="FNNO01000001">
    <property type="protein sequence ID" value="SDW26099.1"/>
    <property type="molecule type" value="Genomic_DNA"/>
</dbReference>
<dbReference type="Gene3D" id="3.30.420.40">
    <property type="match status" value="2"/>
</dbReference>
<dbReference type="AlphaFoldDB" id="A0A8X8LCI8"/>
<evidence type="ECO:0000313" key="5">
    <source>
        <dbReference type="EMBL" id="SDW26099.1"/>
    </source>
</evidence>
<reference evidence="5 6" key="1">
    <citation type="submission" date="2016-10" db="EMBL/GenBank/DDBJ databases">
        <authorList>
            <person name="Varghese N."/>
            <person name="Submissions S."/>
        </authorList>
    </citation>
    <scope>NUCLEOTIDE SEQUENCE [LARGE SCALE GENOMIC DNA]</scope>
    <source>
        <strain evidence="5 6">DSM 25353</strain>
    </source>
</reference>
<dbReference type="Pfam" id="PF00012">
    <property type="entry name" value="HSP70"/>
    <property type="match status" value="1"/>
</dbReference>
<proteinExistence type="inferred from homology"/>
<dbReference type="SUPFAM" id="SSF53067">
    <property type="entry name" value="Actin-like ATPase domain"/>
    <property type="match status" value="2"/>
</dbReference>
<dbReference type="PANTHER" id="PTHR19375">
    <property type="entry name" value="HEAT SHOCK PROTEIN 70KDA"/>
    <property type="match status" value="1"/>
</dbReference>
<accession>A0A8X8LCI8</accession>
<dbReference type="InterPro" id="IPR043129">
    <property type="entry name" value="ATPase_NBD"/>
</dbReference>
<dbReference type="GO" id="GO:0005524">
    <property type="term" value="F:ATP binding"/>
    <property type="evidence" value="ECO:0007669"/>
    <property type="project" value="UniProtKB-KW"/>
</dbReference>